<feature type="compositionally biased region" description="Polar residues" evidence="8">
    <location>
        <begin position="402"/>
        <end position="413"/>
    </location>
</feature>
<dbReference type="InterPro" id="IPR011009">
    <property type="entry name" value="Kinase-like_dom_sf"/>
</dbReference>
<keyword evidence="11" id="KW-1185">Reference proteome</keyword>
<evidence type="ECO:0000256" key="7">
    <source>
        <dbReference type="PROSITE-ProRule" id="PRU10141"/>
    </source>
</evidence>
<name>A0A6A1UZ90_9ROSI</name>
<dbReference type="PANTHER" id="PTHR43671:SF63">
    <property type="entry name" value="SERINE_THREONINE-PROTEIN KINASE NEK6 ISOFORM X1"/>
    <property type="match status" value="1"/>
</dbReference>
<accession>A0A6A1UZ90</accession>
<feature type="compositionally biased region" description="Basic and acidic residues" evidence="8">
    <location>
        <begin position="292"/>
        <end position="302"/>
    </location>
</feature>
<feature type="region of interest" description="Disordered" evidence="8">
    <location>
        <begin position="285"/>
        <end position="346"/>
    </location>
</feature>
<feature type="compositionally biased region" description="Basic and acidic residues" evidence="8">
    <location>
        <begin position="386"/>
        <end position="399"/>
    </location>
</feature>
<feature type="compositionally biased region" description="Polar residues" evidence="8">
    <location>
        <begin position="368"/>
        <end position="377"/>
    </location>
</feature>
<dbReference type="InterPro" id="IPR017441">
    <property type="entry name" value="Protein_kinase_ATP_BS"/>
</dbReference>
<dbReference type="GO" id="GO:0055028">
    <property type="term" value="C:cortical microtubule"/>
    <property type="evidence" value="ECO:0007669"/>
    <property type="project" value="TreeGrafter"/>
</dbReference>
<feature type="region of interest" description="Disordered" evidence="8">
    <location>
        <begin position="368"/>
        <end position="420"/>
    </location>
</feature>
<gene>
    <name evidence="10" type="ORF">CJ030_MR7G017871</name>
</gene>
<evidence type="ECO:0000313" key="10">
    <source>
        <dbReference type="EMBL" id="KAB1205699.1"/>
    </source>
</evidence>
<evidence type="ECO:0000256" key="5">
    <source>
        <dbReference type="ARBA" id="ARBA00022777"/>
    </source>
</evidence>
<feature type="domain" description="Protein kinase" evidence="9">
    <location>
        <begin position="15"/>
        <end position="269"/>
    </location>
</feature>
<dbReference type="PROSITE" id="PS00107">
    <property type="entry name" value="PROTEIN_KINASE_ATP"/>
    <property type="match status" value="1"/>
</dbReference>
<keyword evidence="3" id="KW-0808">Transferase</keyword>
<evidence type="ECO:0000256" key="1">
    <source>
        <dbReference type="ARBA" id="ARBA00010886"/>
    </source>
</evidence>
<comment type="similarity">
    <text evidence="1">Belongs to the protein kinase superfamily. NEK Ser/Thr protein kinase family. NIMA subfamily.</text>
</comment>
<dbReference type="FunFam" id="1.10.510.10:FF:000597">
    <property type="entry name" value="serine/threonine-protein kinase Nek6 isoform X2"/>
    <property type="match status" value="1"/>
</dbReference>
<proteinExistence type="inferred from homology"/>
<dbReference type="FunFam" id="3.30.200.20:FF:000097">
    <property type="entry name" value="Probable serine/threonine-protein kinase nek1"/>
    <property type="match status" value="1"/>
</dbReference>
<dbReference type="InterPro" id="IPR000719">
    <property type="entry name" value="Prot_kinase_dom"/>
</dbReference>
<dbReference type="GO" id="GO:0007017">
    <property type="term" value="P:microtubule-based process"/>
    <property type="evidence" value="ECO:0007669"/>
    <property type="project" value="TreeGrafter"/>
</dbReference>
<dbReference type="InterPro" id="IPR050660">
    <property type="entry name" value="NEK_Ser/Thr_kinase"/>
</dbReference>
<evidence type="ECO:0000256" key="2">
    <source>
        <dbReference type="ARBA" id="ARBA00022527"/>
    </source>
</evidence>
<feature type="binding site" evidence="7">
    <location>
        <position position="44"/>
    </location>
    <ligand>
        <name>ATP</name>
        <dbReference type="ChEBI" id="CHEBI:30616"/>
    </ligand>
</feature>
<evidence type="ECO:0000256" key="6">
    <source>
        <dbReference type="ARBA" id="ARBA00022840"/>
    </source>
</evidence>
<reference evidence="10 11" key="1">
    <citation type="journal article" date="2019" name="Plant Biotechnol. J.">
        <title>The red bayberry genome and genetic basis of sex determination.</title>
        <authorList>
            <person name="Jia H.M."/>
            <person name="Jia H.J."/>
            <person name="Cai Q.L."/>
            <person name="Wang Y."/>
            <person name="Zhao H.B."/>
            <person name="Yang W.F."/>
            <person name="Wang G.Y."/>
            <person name="Li Y.H."/>
            <person name="Zhan D.L."/>
            <person name="Shen Y.T."/>
            <person name="Niu Q.F."/>
            <person name="Chang L."/>
            <person name="Qiu J."/>
            <person name="Zhao L."/>
            <person name="Xie H.B."/>
            <person name="Fu W.Y."/>
            <person name="Jin J."/>
            <person name="Li X.W."/>
            <person name="Jiao Y."/>
            <person name="Zhou C.C."/>
            <person name="Tu T."/>
            <person name="Chai C.Y."/>
            <person name="Gao J.L."/>
            <person name="Fan L.J."/>
            <person name="van de Weg E."/>
            <person name="Wang J.Y."/>
            <person name="Gao Z.S."/>
        </authorList>
    </citation>
    <scope>NUCLEOTIDE SEQUENCE [LARGE SCALE GENOMIC DNA]</scope>
    <source>
        <tissue evidence="10">Leaves</tissue>
    </source>
</reference>
<dbReference type="Pfam" id="PF00069">
    <property type="entry name" value="Pkinase"/>
    <property type="match status" value="1"/>
</dbReference>
<dbReference type="SMART" id="SM00220">
    <property type="entry name" value="S_TKc"/>
    <property type="match status" value="1"/>
</dbReference>
<dbReference type="EMBL" id="RXIC02000025">
    <property type="protein sequence ID" value="KAB1205699.1"/>
    <property type="molecule type" value="Genomic_DNA"/>
</dbReference>
<keyword evidence="5 10" id="KW-0418">Kinase</keyword>
<evidence type="ECO:0000256" key="8">
    <source>
        <dbReference type="SAM" id="MobiDB-lite"/>
    </source>
</evidence>
<dbReference type="AlphaFoldDB" id="A0A6A1UZ90"/>
<dbReference type="GO" id="GO:0004674">
    <property type="term" value="F:protein serine/threonine kinase activity"/>
    <property type="evidence" value="ECO:0007669"/>
    <property type="project" value="UniProtKB-KW"/>
</dbReference>
<dbReference type="Gene3D" id="3.30.200.20">
    <property type="entry name" value="Phosphorylase Kinase, domain 1"/>
    <property type="match status" value="1"/>
</dbReference>
<dbReference type="OrthoDB" id="248923at2759"/>
<dbReference type="CDD" id="cd08215">
    <property type="entry name" value="STKc_Nek"/>
    <property type="match status" value="1"/>
</dbReference>
<dbReference type="PROSITE" id="PS50011">
    <property type="entry name" value="PROTEIN_KINASE_DOM"/>
    <property type="match status" value="1"/>
</dbReference>
<organism evidence="10 11">
    <name type="scientific">Morella rubra</name>
    <name type="common">Chinese bayberry</name>
    <dbReference type="NCBI Taxonomy" id="262757"/>
    <lineage>
        <taxon>Eukaryota</taxon>
        <taxon>Viridiplantae</taxon>
        <taxon>Streptophyta</taxon>
        <taxon>Embryophyta</taxon>
        <taxon>Tracheophyta</taxon>
        <taxon>Spermatophyta</taxon>
        <taxon>Magnoliopsida</taxon>
        <taxon>eudicotyledons</taxon>
        <taxon>Gunneridae</taxon>
        <taxon>Pentapetalae</taxon>
        <taxon>rosids</taxon>
        <taxon>fabids</taxon>
        <taxon>Fagales</taxon>
        <taxon>Myricaceae</taxon>
        <taxon>Morella</taxon>
    </lineage>
</organism>
<dbReference type="GO" id="GO:0005524">
    <property type="term" value="F:ATP binding"/>
    <property type="evidence" value="ECO:0007669"/>
    <property type="project" value="UniProtKB-UniRule"/>
</dbReference>
<feature type="compositionally biased region" description="Polar residues" evidence="8">
    <location>
        <begin position="335"/>
        <end position="346"/>
    </location>
</feature>
<dbReference type="Gene3D" id="1.10.510.10">
    <property type="entry name" value="Transferase(Phosphotransferase) domain 1"/>
    <property type="match status" value="1"/>
</dbReference>
<comment type="caution">
    <text evidence="10">The sequence shown here is derived from an EMBL/GenBank/DDBJ whole genome shotgun (WGS) entry which is preliminary data.</text>
</comment>
<evidence type="ECO:0000313" key="11">
    <source>
        <dbReference type="Proteomes" id="UP000516437"/>
    </source>
</evidence>
<sequence>MERESGDGKSKIEDYEVIEQIGRGSFGAAFLVLHKIEKKRYVLKKIRLAKQTEKFKRTAHQEMELIAKLNHPYIVEYKDAWVDKGDCICIVTSYCEGGDMAENVKKARGIFFPEEKLSKWLTQLLLALDYLHSNRVLHRDLKCSNIFLTKENDVRLGDFGLAKLLNTEDLASSVVGTPNYMCPELLADIPYGYKSDIWSLGCCMFEIAAHQPAFRAADMAGLINKINRSSISPLPIVYSSTLKQLIKSMLRKNPEHRPTAAELLRHSHLRPYLLRCSNPSSVFLPIKPINNSKEKGPRKSSSDRPSSGKHNKDKGVLNELQGTHPSERHADMQPSKLSNSDKSTLTVRAEEALETKKVDPTCYMVETSNALSGSNDSEAPVCNGDKLADSQHASEKERINNGIRSESTQNSPYEQQEQTTEDLDQLKLVDIKIVTAKEFYNQIQEDAEEESKLAKPGKRILDDVEAKGEAAEPGDCGKLIMSNGSLGAESSSSAEPIAENKPDLEFRTIQKMETLDAFPEVYNLEHTRESNGALPCEDGVTEKTDNLSCSLQTERDDTHVNTQAHSDISLLRSRLTAIVGDETKSEWGNPNQQRADALESLLELCAQLLKQDKVEELAGVLSPFGGDAVSSRETAIWLTKSLMSAQKFNGGT</sequence>
<dbReference type="PANTHER" id="PTHR43671">
    <property type="entry name" value="SERINE/THREONINE-PROTEIN KINASE NEK"/>
    <property type="match status" value="1"/>
</dbReference>
<protein>
    <submittedName>
        <fullName evidence="10">Serine/threonine-protein kinase Nek6</fullName>
    </submittedName>
</protein>
<keyword evidence="2" id="KW-0723">Serine/threonine-protein kinase</keyword>
<keyword evidence="4 7" id="KW-0547">Nucleotide-binding</keyword>
<dbReference type="Proteomes" id="UP000516437">
    <property type="component" value="Chromosome 7"/>
</dbReference>
<dbReference type="InterPro" id="IPR008271">
    <property type="entry name" value="Ser/Thr_kinase_AS"/>
</dbReference>
<evidence type="ECO:0000256" key="3">
    <source>
        <dbReference type="ARBA" id="ARBA00022679"/>
    </source>
</evidence>
<dbReference type="SUPFAM" id="SSF56112">
    <property type="entry name" value="Protein kinase-like (PK-like)"/>
    <property type="match status" value="1"/>
</dbReference>
<evidence type="ECO:0000259" key="9">
    <source>
        <dbReference type="PROSITE" id="PS50011"/>
    </source>
</evidence>
<evidence type="ECO:0000256" key="4">
    <source>
        <dbReference type="ARBA" id="ARBA00022741"/>
    </source>
</evidence>
<keyword evidence="6 7" id="KW-0067">ATP-binding</keyword>
<dbReference type="PROSITE" id="PS00108">
    <property type="entry name" value="PROTEIN_KINASE_ST"/>
    <property type="match status" value="1"/>
</dbReference>